<dbReference type="AlphaFoldDB" id="X0ZN36"/>
<dbReference type="PANTHER" id="PTHR34822:SF1">
    <property type="entry name" value="GRPB FAMILY PROTEIN"/>
    <property type="match status" value="1"/>
</dbReference>
<gene>
    <name evidence="1" type="ORF">S01H1_77216</name>
</gene>
<comment type="caution">
    <text evidence="1">The sequence shown here is derived from an EMBL/GenBank/DDBJ whole genome shotgun (WGS) entry which is preliminary data.</text>
</comment>
<reference evidence="1" key="1">
    <citation type="journal article" date="2014" name="Front. Microbiol.">
        <title>High frequency of phylogenetically diverse reductive dehalogenase-homologous genes in deep subseafloor sedimentary metagenomes.</title>
        <authorList>
            <person name="Kawai M."/>
            <person name="Futagami T."/>
            <person name="Toyoda A."/>
            <person name="Takaki Y."/>
            <person name="Nishi S."/>
            <person name="Hori S."/>
            <person name="Arai W."/>
            <person name="Tsubouchi T."/>
            <person name="Morono Y."/>
            <person name="Uchiyama I."/>
            <person name="Ito T."/>
            <person name="Fujiyama A."/>
            <person name="Inagaki F."/>
            <person name="Takami H."/>
        </authorList>
    </citation>
    <scope>NUCLEOTIDE SEQUENCE</scope>
    <source>
        <strain evidence="1">Expedition CK06-06</strain>
    </source>
</reference>
<evidence type="ECO:0008006" key="2">
    <source>
        <dbReference type="Google" id="ProtNLM"/>
    </source>
</evidence>
<evidence type="ECO:0000313" key="1">
    <source>
        <dbReference type="EMBL" id="GAG49596.1"/>
    </source>
</evidence>
<dbReference type="SUPFAM" id="SSF81301">
    <property type="entry name" value="Nucleotidyltransferase"/>
    <property type="match status" value="1"/>
</dbReference>
<accession>X0ZN36</accession>
<organism evidence="1">
    <name type="scientific">marine sediment metagenome</name>
    <dbReference type="NCBI Taxonomy" id="412755"/>
    <lineage>
        <taxon>unclassified sequences</taxon>
        <taxon>metagenomes</taxon>
        <taxon>ecological metagenomes</taxon>
    </lineage>
</organism>
<dbReference type="PANTHER" id="PTHR34822">
    <property type="entry name" value="GRPB DOMAIN PROTEIN (AFU_ORTHOLOGUE AFUA_1G01530)"/>
    <property type="match status" value="1"/>
</dbReference>
<protein>
    <recommendedName>
        <fullName evidence="2">GrpB family protein</fullName>
    </recommendedName>
</protein>
<name>X0ZN36_9ZZZZ</name>
<dbReference type="EMBL" id="BARS01051886">
    <property type="protein sequence ID" value="GAG49596.1"/>
    <property type="molecule type" value="Genomic_DNA"/>
</dbReference>
<dbReference type="InterPro" id="IPR007344">
    <property type="entry name" value="GrpB/CoaE"/>
</dbReference>
<dbReference type="Gene3D" id="3.30.460.10">
    <property type="entry name" value="Beta Polymerase, domain 2"/>
    <property type="match status" value="1"/>
</dbReference>
<dbReference type="Pfam" id="PF04229">
    <property type="entry name" value="GrpB"/>
    <property type="match status" value="1"/>
</dbReference>
<dbReference type="InterPro" id="IPR043519">
    <property type="entry name" value="NT_sf"/>
</dbReference>
<proteinExistence type="predicted"/>
<sequence>MGEFKVRVPANWTSQPNPPSIEFILSANAYFEKGKSADDDVRLVEYDPLWPAKFEEMAGWLRKTIPPEIALRVEHYGSTAIPNMPAKPIIDILLEVPSFSEARRNLIPIFNKPEYEYWWYNDHMCFIIRQELMGMRTHHIHAAPSGHRVWEGIAFRDFLRAHPDEAVRYTALKRELAEYNATDREAYTDSKDDFVREVTAKALRSSD</sequence>